<dbReference type="Proteomes" id="UP000182332">
    <property type="component" value="Unassembled WGS sequence"/>
</dbReference>
<keyword evidence="1" id="KW-1133">Transmembrane helix</keyword>
<keyword evidence="1" id="KW-0812">Transmembrane</keyword>
<gene>
    <name evidence="2" type="ORF">SAMN05216197_12732</name>
</gene>
<sequence>MFLDHAVIAGVMTVGLMMVIYSSVGLFIWRDSPRRGRR</sequence>
<evidence type="ECO:0000256" key="1">
    <source>
        <dbReference type="SAM" id="Phobius"/>
    </source>
</evidence>
<dbReference type="AlphaFoldDB" id="A0A1I0HFG5"/>
<name>A0A1I0HFG5_9PSED</name>
<protein>
    <submittedName>
        <fullName evidence="2">Uncharacterized protein</fullName>
    </submittedName>
</protein>
<dbReference type="NCBIfam" id="NF041600">
    <property type="entry name" value="cyt_ox_CcoM"/>
    <property type="match status" value="1"/>
</dbReference>
<dbReference type="RefSeq" id="WP_281248193.1">
    <property type="nucleotide sequence ID" value="NZ_FOHW01000027.1"/>
</dbReference>
<reference evidence="2 3" key="1">
    <citation type="submission" date="2016-10" db="EMBL/GenBank/DDBJ databases">
        <authorList>
            <person name="de Groot N.N."/>
        </authorList>
    </citation>
    <scope>NUCLEOTIDE SEQUENCE [LARGE SCALE GENOMIC DNA]</scope>
    <source>
        <strain evidence="2 3">DSM 11363</strain>
    </source>
</reference>
<organism evidence="2 3">
    <name type="scientific">Pseudomonas graminis</name>
    <dbReference type="NCBI Taxonomy" id="158627"/>
    <lineage>
        <taxon>Bacteria</taxon>
        <taxon>Pseudomonadati</taxon>
        <taxon>Pseudomonadota</taxon>
        <taxon>Gammaproteobacteria</taxon>
        <taxon>Pseudomonadales</taxon>
        <taxon>Pseudomonadaceae</taxon>
        <taxon>Pseudomonas</taxon>
    </lineage>
</organism>
<feature type="transmembrane region" description="Helical" evidence="1">
    <location>
        <begin position="6"/>
        <end position="29"/>
    </location>
</feature>
<keyword evidence="1" id="KW-0472">Membrane</keyword>
<evidence type="ECO:0000313" key="2">
    <source>
        <dbReference type="EMBL" id="SET82692.1"/>
    </source>
</evidence>
<dbReference type="InterPro" id="IPR048085">
    <property type="entry name" value="Cyt_ox_CcoM-like"/>
</dbReference>
<accession>A0A1I0HFG5</accession>
<evidence type="ECO:0000313" key="3">
    <source>
        <dbReference type="Proteomes" id="UP000182332"/>
    </source>
</evidence>
<dbReference type="EMBL" id="FOHW01000027">
    <property type="protein sequence ID" value="SET82692.1"/>
    <property type="molecule type" value="Genomic_DNA"/>
</dbReference>
<proteinExistence type="predicted"/>